<dbReference type="Proteomes" id="UP000755654">
    <property type="component" value="Unassembled WGS sequence"/>
</dbReference>
<evidence type="ECO:0000313" key="1">
    <source>
        <dbReference type="EMBL" id="MBU2761688.1"/>
    </source>
</evidence>
<name>A0ABS6A4Q9_9PROT</name>
<dbReference type="EMBL" id="JAAOMP010000171">
    <property type="protein sequence ID" value="MBU2761688.1"/>
    <property type="molecule type" value="Genomic_DNA"/>
</dbReference>
<evidence type="ECO:0000313" key="2">
    <source>
        <dbReference type="Proteomes" id="UP000755654"/>
    </source>
</evidence>
<organism evidence="1 2">
    <name type="scientific">Acidithiobacillus sulfurivorans</name>
    <dbReference type="NCBI Taxonomy" id="1958756"/>
    <lineage>
        <taxon>Bacteria</taxon>
        <taxon>Pseudomonadati</taxon>
        <taxon>Pseudomonadota</taxon>
        <taxon>Acidithiobacillia</taxon>
        <taxon>Acidithiobacillales</taxon>
        <taxon>Acidithiobacillaceae</taxon>
        <taxon>Acidithiobacillus</taxon>
    </lineage>
</organism>
<sequence>MEKIESASTIYESPDIQNKRRDLVACLLLDVVNESLWEGDSGVRSTENNWKKVDEARNYLLRDPVVRLYFISLSINKESALSSLQEKWHRMDLMYRQSHTEQRVFH</sequence>
<proteinExistence type="predicted"/>
<protein>
    <submittedName>
        <fullName evidence="1">Uncharacterized protein</fullName>
    </submittedName>
</protein>
<gene>
    <name evidence="1" type="ORF">HAP95_16275</name>
</gene>
<accession>A0ABS6A4Q9</accession>
<comment type="caution">
    <text evidence="1">The sequence shown here is derived from an EMBL/GenBank/DDBJ whole genome shotgun (WGS) entry which is preliminary data.</text>
</comment>
<dbReference type="RefSeq" id="WP_215885169.1">
    <property type="nucleotide sequence ID" value="NZ_JAAOMP010000171.1"/>
</dbReference>
<reference evidence="1 2" key="1">
    <citation type="journal article" date="2021" name="ISME J.">
        <title>Genomic evolution of the class Acidithiobacillia: deep-branching Proteobacteria living in extreme acidic conditions.</title>
        <authorList>
            <person name="Moya-Beltran A."/>
            <person name="Beard S."/>
            <person name="Rojas-Villalobos C."/>
            <person name="Issotta F."/>
            <person name="Gallardo Y."/>
            <person name="Ulloa R."/>
            <person name="Giaveno A."/>
            <person name="Degli Esposti M."/>
            <person name="Johnson D.B."/>
            <person name="Quatrini R."/>
        </authorList>
    </citation>
    <scope>NUCLEOTIDE SEQUENCE [LARGE SCALE GENOMIC DNA]</scope>
    <source>
        <strain evidence="1 2">RW2</strain>
    </source>
</reference>
<keyword evidence="2" id="KW-1185">Reference proteome</keyword>